<dbReference type="Proteomes" id="UP000469385">
    <property type="component" value="Unassembled WGS sequence"/>
</dbReference>
<name>A0A6N8IVF6_9BURK</name>
<dbReference type="EMBL" id="WSEL01000003">
    <property type="protein sequence ID" value="MVQ29966.1"/>
    <property type="molecule type" value="Genomic_DNA"/>
</dbReference>
<dbReference type="SUPFAM" id="SSF53850">
    <property type="entry name" value="Periplasmic binding protein-like II"/>
    <property type="match status" value="1"/>
</dbReference>
<gene>
    <name evidence="2" type="ORF">GON04_10935</name>
</gene>
<dbReference type="CDD" id="cd13578">
    <property type="entry name" value="PBP2_Bug27"/>
    <property type="match status" value="1"/>
</dbReference>
<dbReference type="InterPro" id="IPR042100">
    <property type="entry name" value="Bug_dom1"/>
</dbReference>
<dbReference type="Pfam" id="PF03401">
    <property type="entry name" value="TctC"/>
    <property type="match status" value="1"/>
</dbReference>
<organism evidence="2 3">
    <name type="scientific">Ramlibacter pinisoli</name>
    <dbReference type="NCBI Taxonomy" id="2682844"/>
    <lineage>
        <taxon>Bacteria</taxon>
        <taxon>Pseudomonadati</taxon>
        <taxon>Pseudomonadota</taxon>
        <taxon>Betaproteobacteria</taxon>
        <taxon>Burkholderiales</taxon>
        <taxon>Comamonadaceae</taxon>
        <taxon>Ramlibacter</taxon>
    </lineage>
</organism>
<comment type="similarity">
    <text evidence="1">Belongs to the UPF0065 (bug) family.</text>
</comment>
<evidence type="ECO:0000313" key="3">
    <source>
        <dbReference type="Proteomes" id="UP000469385"/>
    </source>
</evidence>
<evidence type="ECO:0000313" key="2">
    <source>
        <dbReference type="EMBL" id="MVQ29966.1"/>
    </source>
</evidence>
<protein>
    <submittedName>
        <fullName evidence="2">Tripartite tricarboxylate transporter substrate binding protein</fullName>
    </submittedName>
</protein>
<dbReference type="InterPro" id="IPR005064">
    <property type="entry name" value="BUG"/>
</dbReference>
<dbReference type="Gene3D" id="3.40.190.10">
    <property type="entry name" value="Periplasmic binding protein-like II"/>
    <property type="match status" value="1"/>
</dbReference>
<dbReference type="PANTHER" id="PTHR42928">
    <property type="entry name" value="TRICARBOXYLATE-BINDING PROTEIN"/>
    <property type="match status" value="1"/>
</dbReference>
<evidence type="ECO:0000256" key="1">
    <source>
        <dbReference type="ARBA" id="ARBA00006987"/>
    </source>
</evidence>
<dbReference type="AlphaFoldDB" id="A0A6N8IVF6"/>
<sequence>MTARHPMDRRTLLAFGALSTLPTWSRAQAWPGRPIRLVLPFPAGGTPDSNARKVARQLEAQLGQPFVIENKAGANGILGMDAVAKAAPDGYTFLYTTPAFAINPSVYKKLPFDARRDFVPVTNVAVSEGYLVLVGSEVPARSLKDLIAVAKQAGKQLSYASAGNGNSTHLAAEMFNQRAATGMLHVPYKGVAPALAALIGGEVQVMFVSPTAAVQHIHAGRLRALGYTGSQRWPGAKDVPAVNEVLPGYEFTGSWHGVLAPAGTPAAVVERLHVEVAKAVQQPDVRDYLLKGGYEPVASSPAAFRTELDAELRKYAELVKAANITAE</sequence>
<accession>A0A6N8IVF6</accession>
<proteinExistence type="inferred from homology"/>
<comment type="caution">
    <text evidence="2">The sequence shown here is derived from an EMBL/GenBank/DDBJ whole genome shotgun (WGS) entry which is preliminary data.</text>
</comment>
<dbReference type="PANTHER" id="PTHR42928:SF5">
    <property type="entry name" value="BLR1237 PROTEIN"/>
    <property type="match status" value="1"/>
</dbReference>
<keyword evidence="3" id="KW-1185">Reference proteome</keyword>
<dbReference type="Gene3D" id="3.40.190.150">
    <property type="entry name" value="Bordetella uptake gene, domain 1"/>
    <property type="match status" value="1"/>
</dbReference>
<reference evidence="2 3" key="1">
    <citation type="submission" date="2019-12" db="EMBL/GenBank/DDBJ databases">
        <authorList>
            <person name="Huq M.A."/>
        </authorList>
    </citation>
    <scope>NUCLEOTIDE SEQUENCE [LARGE SCALE GENOMIC DNA]</scope>
    <source>
        <strain evidence="2 3">MAH-25</strain>
    </source>
</reference>
<dbReference type="PIRSF" id="PIRSF017082">
    <property type="entry name" value="YflP"/>
    <property type="match status" value="1"/>
</dbReference>